<feature type="compositionally biased region" description="Basic and acidic residues" evidence="8">
    <location>
        <begin position="173"/>
        <end position="196"/>
    </location>
</feature>
<dbReference type="RefSeq" id="XP_007831808.1">
    <property type="nucleotide sequence ID" value="XM_007833617.1"/>
</dbReference>
<feature type="compositionally biased region" description="Basic and acidic residues" evidence="8">
    <location>
        <begin position="402"/>
        <end position="423"/>
    </location>
</feature>
<dbReference type="STRING" id="1229662.W3XAT1"/>
<evidence type="ECO:0000313" key="9">
    <source>
        <dbReference type="EMBL" id="ETS83160.1"/>
    </source>
</evidence>
<gene>
    <name evidence="9" type="ORF">PFICI_05036</name>
</gene>
<dbReference type="GO" id="GO:0016251">
    <property type="term" value="F:RNA polymerase II general transcription initiation factor activity"/>
    <property type="evidence" value="ECO:0007669"/>
    <property type="project" value="TreeGrafter"/>
</dbReference>
<dbReference type="GO" id="GO:0032968">
    <property type="term" value="P:positive regulation of transcription elongation by RNA polymerase II"/>
    <property type="evidence" value="ECO:0007669"/>
    <property type="project" value="InterPro"/>
</dbReference>
<dbReference type="eggNOG" id="KOG2393">
    <property type="taxonomic scope" value="Eukaryota"/>
</dbReference>
<evidence type="ECO:0000313" key="10">
    <source>
        <dbReference type="Proteomes" id="UP000030651"/>
    </source>
</evidence>
<protein>
    <recommendedName>
        <fullName evidence="7">Transcription initiation factor IIF subunit alpha</fullName>
    </recommendedName>
</protein>
<feature type="compositionally biased region" description="Basic and acidic residues" evidence="8">
    <location>
        <begin position="339"/>
        <end position="355"/>
    </location>
</feature>
<sequence>MSASPANGPNGQGPTPPQGKAPVPRRRPAKANPFRPVQKPHARPAAVHAPGTPLPASSKGVPPKPPVPKPLGNSQSQQNFEEDRQKYGGWSFPMREGMGEFDLVLTKKNTKDGLRSHVMRLIPPRKSENGIDPSDQNEFTRPVLLHRRDPRQPPPGRVLKEPTPIEEETPEQIAERERLAQIKADRDAQRALDDAQKAPSGGPAKKQPKQKDKPQGTKVNHGPRTEAAKKEFDIRYEEALPWHLEDADGRNVWVGQYERPLSETKAAIVYKDNKFMITPLGKWYKFTSKRSSVNAMTIEEVEAIMKKKAPVGRWAVRDQQREAAEKAINESRGAGMVKQESHTYKQSSRKEKEDHDDIDMSGDEFQDDDETAGFEPEKDEDSKDSKDKVRRDQLGANLFGAADEKAVESEEAVRRREELERKLFGKKMKKALKKRDKQFQYDSDDSERERDPFASSSDESESDSDEEKVKKEEDKDSKDKDKDKDGKDKNASASKGNGTPQGKKNLADASKKGKSLKRPGSPMVSDSSGNESSRKNKKKKTGPANASLMGSRSSTPIPRRPGPPGSASDAEATGGEMSDGVGGKIKKKKIGSNLATGTGARGTPVGSRAGSPAPSNSQPTAPLTAQEIIDALPENPEDGVTISELLRSFNSRIGEGPNKSTKADFIQLVKIHGNYKKDTKTLSRKQKQKAT</sequence>
<dbReference type="PANTHER" id="PTHR13011">
    <property type="entry name" value="TFIIF-ALPHA"/>
    <property type="match status" value="1"/>
</dbReference>
<dbReference type="GO" id="GO:0006367">
    <property type="term" value="P:transcription initiation at RNA polymerase II promoter"/>
    <property type="evidence" value="ECO:0007669"/>
    <property type="project" value="InterPro"/>
</dbReference>
<evidence type="ECO:0000256" key="6">
    <source>
        <dbReference type="ARBA" id="ARBA00023242"/>
    </source>
</evidence>
<dbReference type="KEGG" id="pfy:PFICI_05036"/>
<dbReference type="Proteomes" id="UP000030651">
    <property type="component" value="Unassembled WGS sequence"/>
</dbReference>
<keyword evidence="4 7" id="KW-0238">DNA-binding</keyword>
<dbReference type="GO" id="GO:0001096">
    <property type="term" value="F:TFIIF-class transcription factor complex binding"/>
    <property type="evidence" value="ECO:0007669"/>
    <property type="project" value="TreeGrafter"/>
</dbReference>
<dbReference type="PANTHER" id="PTHR13011:SF0">
    <property type="entry name" value="GENERAL TRANSCRIPTION FACTOR IIF SUBUNIT 1"/>
    <property type="match status" value="1"/>
</dbReference>
<name>W3XAT1_PESFW</name>
<dbReference type="InParanoid" id="W3XAT1"/>
<dbReference type="InterPro" id="IPR011039">
    <property type="entry name" value="TFIIF_interaction"/>
</dbReference>
<feature type="region of interest" description="Disordered" evidence="8">
    <location>
        <begin position="322"/>
        <end position="636"/>
    </location>
</feature>
<feature type="compositionally biased region" description="Basic and acidic residues" evidence="8">
    <location>
        <begin position="467"/>
        <end position="490"/>
    </location>
</feature>
<feature type="compositionally biased region" description="Basic and acidic residues" evidence="8">
    <location>
        <begin position="380"/>
        <end position="393"/>
    </location>
</feature>
<feature type="region of interest" description="Disordered" evidence="8">
    <location>
        <begin position="1"/>
        <end position="93"/>
    </location>
</feature>
<dbReference type="SUPFAM" id="SSF50916">
    <property type="entry name" value="Rap30/74 interaction domains"/>
    <property type="match status" value="1"/>
</dbReference>
<dbReference type="EMBL" id="KI912111">
    <property type="protein sequence ID" value="ETS83160.1"/>
    <property type="molecule type" value="Genomic_DNA"/>
</dbReference>
<dbReference type="OrthoDB" id="76676at2759"/>
<feature type="compositionally biased region" description="Basic residues" evidence="8">
    <location>
        <begin position="424"/>
        <end position="436"/>
    </location>
</feature>
<evidence type="ECO:0000256" key="3">
    <source>
        <dbReference type="ARBA" id="ARBA00023015"/>
    </source>
</evidence>
<accession>W3XAT1</accession>
<evidence type="ECO:0000256" key="1">
    <source>
        <dbReference type="ARBA" id="ARBA00004123"/>
    </source>
</evidence>
<evidence type="ECO:0000256" key="5">
    <source>
        <dbReference type="ARBA" id="ARBA00023163"/>
    </source>
</evidence>
<evidence type="ECO:0000256" key="7">
    <source>
        <dbReference type="RuleBase" id="RU366044"/>
    </source>
</evidence>
<feature type="compositionally biased region" description="Acidic residues" evidence="8">
    <location>
        <begin position="356"/>
        <end position="372"/>
    </location>
</feature>
<evidence type="ECO:0000256" key="4">
    <source>
        <dbReference type="ARBA" id="ARBA00023125"/>
    </source>
</evidence>
<dbReference type="OMA" id="IPIMTTK"/>
<evidence type="ECO:0000256" key="2">
    <source>
        <dbReference type="ARBA" id="ARBA00005249"/>
    </source>
</evidence>
<comment type="function">
    <text evidence="7">TFIIF is a general transcription initiation factor that binds to RNA polymerase II and helps to recruit it to the initiation complex in collaboration with TFIIB. It promotes transcription elongation.</text>
</comment>
<feature type="compositionally biased region" description="Polar residues" evidence="8">
    <location>
        <begin position="491"/>
        <end position="502"/>
    </location>
</feature>
<dbReference type="GO" id="GO:0003677">
    <property type="term" value="F:DNA binding"/>
    <property type="evidence" value="ECO:0007669"/>
    <property type="project" value="UniProtKB-KW"/>
</dbReference>
<organism evidence="9 10">
    <name type="scientific">Pestalotiopsis fici (strain W106-1 / CGMCC3.15140)</name>
    <dbReference type="NCBI Taxonomy" id="1229662"/>
    <lineage>
        <taxon>Eukaryota</taxon>
        <taxon>Fungi</taxon>
        <taxon>Dikarya</taxon>
        <taxon>Ascomycota</taxon>
        <taxon>Pezizomycotina</taxon>
        <taxon>Sordariomycetes</taxon>
        <taxon>Xylariomycetidae</taxon>
        <taxon>Amphisphaeriales</taxon>
        <taxon>Sporocadaceae</taxon>
        <taxon>Pestalotiopsis</taxon>
    </lineage>
</organism>
<reference evidence="10" key="1">
    <citation type="journal article" date="2015" name="BMC Genomics">
        <title>Genomic and transcriptomic analysis of the endophytic fungus Pestalotiopsis fici reveals its lifestyle and high potential for synthesis of natural products.</title>
        <authorList>
            <person name="Wang X."/>
            <person name="Zhang X."/>
            <person name="Liu L."/>
            <person name="Xiang M."/>
            <person name="Wang W."/>
            <person name="Sun X."/>
            <person name="Che Y."/>
            <person name="Guo L."/>
            <person name="Liu G."/>
            <person name="Guo L."/>
            <person name="Wang C."/>
            <person name="Yin W.B."/>
            <person name="Stadler M."/>
            <person name="Zhang X."/>
            <person name="Liu X."/>
        </authorList>
    </citation>
    <scope>NUCLEOTIDE SEQUENCE [LARGE SCALE GENOMIC DNA]</scope>
    <source>
        <strain evidence="10">W106-1 / CGMCC3.15140</strain>
    </source>
</reference>
<dbReference type="Pfam" id="PF05793">
    <property type="entry name" value="TFIIF_alpha"/>
    <property type="match status" value="1"/>
</dbReference>
<feature type="region of interest" description="Disordered" evidence="8">
    <location>
        <begin position="115"/>
        <end position="230"/>
    </location>
</feature>
<keyword evidence="3 7" id="KW-0805">Transcription regulation</keyword>
<dbReference type="AlphaFoldDB" id="W3XAT1"/>
<feature type="compositionally biased region" description="Polar residues" evidence="8">
    <location>
        <begin position="613"/>
        <end position="623"/>
    </location>
</feature>
<dbReference type="HOGENOM" id="CLU_025955_0_0_1"/>
<dbReference type="GeneID" id="19270049"/>
<keyword evidence="5 7" id="KW-0804">Transcription</keyword>
<keyword evidence="10" id="KW-1185">Reference proteome</keyword>
<comment type="similarity">
    <text evidence="2 7">Belongs to the TFIIF alpha subunit family.</text>
</comment>
<evidence type="ECO:0000256" key="8">
    <source>
        <dbReference type="SAM" id="MobiDB-lite"/>
    </source>
</evidence>
<keyword evidence="6 7" id="KW-0539">Nucleus</keyword>
<dbReference type="GO" id="GO:0005674">
    <property type="term" value="C:transcription factor TFIIF complex"/>
    <property type="evidence" value="ECO:0007669"/>
    <property type="project" value="TreeGrafter"/>
</dbReference>
<comment type="subcellular location">
    <subcellularLocation>
        <location evidence="1 7">Nucleus</location>
    </subcellularLocation>
</comment>
<dbReference type="InterPro" id="IPR008851">
    <property type="entry name" value="TFIIF-alpha"/>
</dbReference>
<proteinExistence type="inferred from homology"/>